<keyword evidence="3 6" id="KW-1133">Transmembrane helix</keyword>
<accession>A0A8K0SA70</accession>
<comment type="caution">
    <text evidence="8">The sequence shown here is derived from an EMBL/GenBank/DDBJ whole genome shotgun (WGS) entry which is preliminary data.</text>
</comment>
<organism evidence="8 9">
    <name type="scientific">Stachybotrys elegans</name>
    <dbReference type="NCBI Taxonomy" id="80388"/>
    <lineage>
        <taxon>Eukaryota</taxon>
        <taxon>Fungi</taxon>
        <taxon>Dikarya</taxon>
        <taxon>Ascomycota</taxon>
        <taxon>Pezizomycotina</taxon>
        <taxon>Sordariomycetes</taxon>
        <taxon>Hypocreomycetidae</taxon>
        <taxon>Hypocreales</taxon>
        <taxon>Stachybotryaceae</taxon>
        <taxon>Stachybotrys</taxon>
    </lineage>
</organism>
<feature type="transmembrane region" description="Helical" evidence="6">
    <location>
        <begin position="205"/>
        <end position="232"/>
    </location>
</feature>
<dbReference type="OrthoDB" id="3936451at2759"/>
<evidence type="ECO:0000259" key="7">
    <source>
        <dbReference type="Pfam" id="PF20684"/>
    </source>
</evidence>
<feature type="transmembrane region" description="Helical" evidence="6">
    <location>
        <begin position="284"/>
        <end position="307"/>
    </location>
</feature>
<evidence type="ECO:0000256" key="1">
    <source>
        <dbReference type="ARBA" id="ARBA00004141"/>
    </source>
</evidence>
<keyword evidence="2 6" id="KW-0812">Transmembrane</keyword>
<feature type="transmembrane region" description="Helical" evidence="6">
    <location>
        <begin position="124"/>
        <end position="151"/>
    </location>
</feature>
<feature type="non-terminal residue" evidence="8">
    <location>
        <position position="354"/>
    </location>
</feature>
<dbReference type="PANTHER" id="PTHR33048">
    <property type="entry name" value="PTH11-LIKE INTEGRAL MEMBRANE PROTEIN (AFU_ORTHOLOGUE AFUA_5G11245)"/>
    <property type="match status" value="1"/>
</dbReference>
<dbReference type="EMBL" id="JAGPNK010000022">
    <property type="protein sequence ID" value="KAH7304529.1"/>
    <property type="molecule type" value="Genomic_DNA"/>
</dbReference>
<proteinExistence type="inferred from homology"/>
<dbReference type="Pfam" id="PF20684">
    <property type="entry name" value="Fung_rhodopsin"/>
    <property type="match status" value="1"/>
</dbReference>
<sequence>AITDCVCSNVTLQSYLSSCVQTSCNWADQIAAGTLQATLCQAYPKESRSLDVQLAAILCTAFLMPIVLARFYSRWSVLGKLVMDDYMTLVALLAHLAAAGIEIASAHKGFGKHYWHVNPESGTLLLQLFWIVQMLYIIILTFTKLAILFFLGRVFVTAGFRLAVRLFATFLGSTCIVFVLVVAFQCSPVSAVWDRYLEGNDRKCLNVTVASYALAALNILQDVLLLLLPIPWVMRLQLDLRKRIGVIVAFGLGSFACITSMIRAQHLVKFSKTLDSTWDNVDVVIWSIIEIFTALLCGSLPVIWPLLRSFMGPINSWISNVSTIPASRKTDTITSYRLRQYPKDFTELDGSDHV</sequence>
<evidence type="ECO:0000256" key="5">
    <source>
        <dbReference type="ARBA" id="ARBA00038359"/>
    </source>
</evidence>
<name>A0A8K0SA70_9HYPO</name>
<keyword evidence="9" id="KW-1185">Reference proteome</keyword>
<reference evidence="8" key="1">
    <citation type="journal article" date="2021" name="Nat. Commun.">
        <title>Genetic determinants of endophytism in the Arabidopsis root mycobiome.</title>
        <authorList>
            <person name="Mesny F."/>
            <person name="Miyauchi S."/>
            <person name="Thiergart T."/>
            <person name="Pickel B."/>
            <person name="Atanasova L."/>
            <person name="Karlsson M."/>
            <person name="Huettel B."/>
            <person name="Barry K.W."/>
            <person name="Haridas S."/>
            <person name="Chen C."/>
            <person name="Bauer D."/>
            <person name="Andreopoulos W."/>
            <person name="Pangilinan J."/>
            <person name="LaButti K."/>
            <person name="Riley R."/>
            <person name="Lipzen A."/>
            <person name="Clum A."/>
            <person name="Drula E."/>
            <person name="Henrissat B."/>
            <person name="Kohler A."/>
            <person name="Grigoriev I.V."/>
            <person name="Martin F.M."/>
            <person name="Hacquard S."/>
        </authorList>
    </citation>
    <scope>NUCLEOTIDE SEQUENCE</scope>
    <source>
        <strain evidence="8">MPI-CAGE-CH-0235</strain>
    </source>
</reference>
<keyword evidence="4 6" id="KW-0472">Membrane</keyword>
<evidence type="ECO:0000256" key="2">
    <source>
        <dbReference type="ARBA" id="ARBA00022692"/>
    </source>
</evidence>
<comment type="similarity">
    <text evidence="5">Belongs to the SAT4 family.</text>
</comment>
<evidence type="ECO:0000256" key="4">
    <source>
        <dbReference type="ARBA" id="ARBA00023136"/>
    </source>
</evidence>
<dbReference type="PANTHER" id="PTHR33048:SF47">
    <property type="entry name" value="INTEGRAL MEMBRANE PROTEIN-RELATED"/>
    <property type="match status" value="1"/>
</dbReference>
<comment type="subcellular location">
    <subcellularLocation>
        <location evidence="1">Membrane</location>
        <topology evidence="1">Multi-pass membrane protein</topology>
    </subcellularLocation>
</comment>
<dbReference type="Proteomes" id="UP000813444">
    <property type="component" value="Unassembled WGS sequence"/>
</dbReference>
<dbReference type="GO" id="GO:0016020">
    <property type="term" value="C:membrane"/>
    <property type="evidence" value="ECO:0007669"/>
    <property type="project" value="UniProtKB-SubCell"/>
</dbReference>
<protein>
    <submittedName>
        <fullName evidence="8">Integral membrane protein</fullName>
    </submittedName>
</protein>
<evidence type="ECO:0000313" key="8">
    <source>
        <dbReference type="EMBL" id="KAH7304529.1"/>
    </source>
</evidence>
<feature type="transmembrane region" description="Helical" evidence="6">
    <location>
        <begin position="85"/>
        <end position="104"/>
    </location>
</feature>
<feature type="transmembrane region" description="Helical" evidence="6">
    <location>
        <begin position="244"/>
        <end position="264"/>
    </location>
</feature>
<feature type="domain" description="Rhodopsin" evidence="7">
    <location>
        <begin position="69"/>
        <end position="308"/>
    </location>
</feature>
<dbReference type="InterPro" id="IPR052337">
    <property type="entry name" value="SAT4-like"/>
</dbReference>
<feature type="transmembrane region" description="Helical" evidence="6">
    <location>
        <begin position="163"/>
        <end position="185"/>
    </location>
</feature>
<evidence type="ECO:0000313" key="9">
    <source>
        <dbReference type="Proteomes" id="UP000813444"/>
    </source>
</evidence>
<evidence type="ECO:0000256" key="3">
    <source>
        <dbReference type="ARBA" id="ARBA00022989"/>
    </source>
</evidence>
<dbReference type="InterPro" id="IPR049326">
    <property type="entry name" value="Rhodopsin_dom_fungi"/>
</dbReference>
<dbReference type="AlphaFoldDB" id="A0A8K0SA70"/>
<gene>
    <name evidence="8" type="ORF">B0I35DRAFT_363121</name>
</gene>
<feature type="transmembrane region" description="Helical" evidence="6">
    <location>
        <begin position="52"/>
        <end position="73"/>
    </location>
</feature>
<evidence type="ECO:0000256" key="6">
    <source>
        <dbReference type="SAM" id="Phobius"/>
    </source>
</evidence>